<dbReference type="EMBL" id="JANPWB010000010">
    <property type="protein sequence ID" value="KAJ1139834.1"/>
    <property type="molecule type" value="Genomic_DNA"/>
</dbReference>
<evidence type="ECO:0000313" key="1">
    <source>
        <dbReference type="EMBL" id="KAJ1139834.1"/>
    </source>
</evidence>
<accession>A0AAV7QL88</accession>
<gene>
    <name evidence="1" type="ORF">NDU88_006198</name>
</gene>
<dbReference type="Proteomes" id="UP001066276">
    <property type="component" value="Chromosome 6"/>
</dbReference>
<proteinExistence type="predicted"/>
<organism evidence="1 2">
    <name type="scientific">Pleurodeles waltl</name>
    <name type="common">Iberian ribbed newt</name>
    <dbReference type="NCBI Taxonomy" id="8319"/>
    <lineage>
        <taxon>Eukaryota</taxon>
        <taxon>Metazoa</taxon>
        <taxon>Chordata</taxon>
        <taxon>Craniata</taxon>
        <taxon>Vertebrata</taxon>
        <taxon>Euteleostomi</taxon>
        <taxon>Amphibia</taxon>
        <taxon>Batrachia</taxon>
        <taxon>Caudata</taxon>
        <taxon>Salamandroidea</taxon>
        <taxon>Salamandridae</taxon>
        <taxon>Pleurodelinae</taxon>
        <taxon>Pleurodeles</taxon>
    </lineage>
</organism>
<reference evidence="1" key="1">
    <citation type="journal article" date="2022" name="bioRxiv">
        <title>Sequencing and chromosome-scale assembly of the giantPleurodeles waltlgenome.</title>
        <authorList>
            <person name="Brown T."/>
            <person name="Elewa A."/>
            <person name="Iarovenko S."/>
            <person name="Subramanian E."/>
            <person name="Araus A.J."/>
            <person name="Petzold A."/>
            <person name="Susuki M."/>
            <person name="Suzuki K.-i.T."/>
            <person name="Hayashi T."/>
            <person name="Toyoda A."/>
            <person name="Oliveira C."/>
            <person name="Osipova E."/>
            <person name="Leigh N.D."/>
            <person name="Simon A."/>
            <person name="Yun M.H."/>
        </authorList>
    </citation>
    <scope>NUCLEOTIDE SEQUENCE</scope>
    <source>
        <strain evidence="1">20211129_DDA</strain>
        <tissue evidence="1">Liver</tissue>
    </source>
</reference>
<protein>
    <submittedName>
        <fullName evidence="1">Uncharacterized protein</fullName>
    </submittedName>
</protein>
<sequence>MTALWWWLEETPGQPLHPLMAALWWWLEEAPGQPLLSLMAALWWCLEEAPGQPLYSLMTAGGGGSVSLTASAGVECLVFSCSRVGDPLPFLAGVDGLFPSLPGGAGSFPLFTDGAGSFPFFTAGAGSFPFFTAGAGPFPFFTTGAGSFPFFTDGAGPFPLLTAGAGLVPFIPGGAGSFTFSVVDLVSLPPRVGGATTVPVDCLAEVLGFVLGTLPVCAGQGGSGREEVNLGKEKFLGTLGREEGGVMGVGDEGVVVGGVCLLDLDAGAWAVC</sequence>
<comment type="caution">
    <text evidence="1">The sequence shown here is derived from an EMBL/GenBank/DDBJ whole genome shotgun (WGS) entry which is preliminary data.</text>
</comment>
<name>A0AAV7QL88_PLEWA</name>
<keyword evidence="2" id="KW-1185">Reference proteome</keyword>
<evidence type="ECO:0000313" key="2">
    <source>
        <dbReference type="Proteomes" id="UP001066276"/>
    </source>
</evidence>
<dbReference type="AlphaFoldDB" id="A0AAV7QL88"/>